<name>Q1EQ18_ENTHI</name>
<dbReference type="eggNOG" id="KOG1062">
    <property type="taxonomic scope" value="Eukaryota"/>
</dbReference>
<dbReference type="EMBL" id="BDEQ01000001">
    <property type="protein sequence ID" value="GAT92246.1"/>
    <property type="molecule type" value="Genomic_DNA"/>
</dbReference>
<dbReference type="Proteomes" id="UP000078387">
    <property type="component" value="Unassembled WGS sequence"/>
</dbReference>
<sequence length="767" mass="87782">MCVTILLLLRGYIDLIFAIKRILKRITTSFLKQHNMNRTYANFVHDIGEKRTSDEERKFVNSVLKEEGNGLNNTSPSYMKEYIKKMMNIYELGYNVEQSLFMIINSTQHQNSNLQKTALIATSAIIPNDSEFSLLLTNSLTKLLGPTSTNPLYALRILSRFITSTTMPAYSPHINQLLKSKDPNIRAASIRSLYRIFLLSDHDSQSIIKSALSVALVDQSMIVVESAIPIITQIMSKTTPDRRIWPGLIDVALRYLLLFAGYSNENSKKIPSQYKGYKINDVCAPYLQIKLLRLLRIMNPSTKYYQQSMANLMEIYKVIPGGIGMALQIELIKTTMMCIPTDVMLRNAALVASTLFEKKDGLIIYCGLKTMRVISDRNPVLCKNHLDTIMKFINNDNDSVVEEAIELINNITESEEAVGVVLTLLDHVKKTLSYVDKCKVRSHILKVVYIICEKYTPDFEWYCNIVIHILEFNKVEPMQEGLSEEELTMIYTNFIEAMKSEEANYGIALQNIYNVININYDEITLSLAQFSCLIISKCYNFNELDMNEIRKIIIKCIKKGAVKEGIVAAIQTNNIGIIHSLLFKEKSTNDTNNNKDNNNVQIPSQPQQCQPIDLLNIWDIPQKTQQPIVEENNDQVQFDQHLINSIEVQQRCHEMLMLNQNGISYQALISNSINESTVEKQVLISEPINFKSTKKDEPALRFEEYKQESFIPNPQIYQSPQSSLQPHFQSLNSNQFEPKQESLQTNEQTTQPTVNSSQKKRWNLPPK</sequence>
<keyword evidence="4" id="KW-0472">Membrane</keyword>
<evidence type="ECO:0000313" key="10">
    <source>
        <dbReference type="Proteomes" id="UP000078387"/>
    </source>
</evidence>
<evidence type="ECO:0000313" key="8">
    <source>
        <dbReference type="EMBL" id="BAE94791.1"/>
    </source>
</evidence>
<dbReference type="GO" id="GO:0030117">
    <property type="term" value="C:membrane coat"/>
    <property type="evidence" value="ECO:0007669"/>
    <property type="project" value="InterPro"/>
</dbReference>
<dbReference type="AlphaFoldDB" id="Q1EQ18"/>
<evidence type="ECO:0000256" key="3">
    <source>
        <dbReference type="ARBA" id="ARBA00022927"/>
    </source>
</evidence>
<accession>Q1EQ18</accession>
<dbReference type="InterPro" id="IPR050840">
    <property type="entry name" value="Adaptor_Complx_Large_Subunit"/>
</dbReference>
<feature type="chain" id="PRO_5033704354" evidence="6">
    <location>
        <begin position="19"/>
        <end position="767"/>
    </location>
</feature>
<evidence type="ECO:0000256" key="5">
    <source>
        <dbReference type="SAM" id="MobiDB-lite"/>
    </source>
</evidence>
<dbReference type="InterPro" id="IPR011989">
    <property type="entry name" value="ARM-like"/>
</dbReference>
<keyword evidence="6" id="KW-0732">Signal</keyword>
<dbReference type="InterPro" id="IPR016024">
    <property type="entry name" value="ARM-type_fold"/>
</dbReference>
<dbReference type="InterPro" id="IPR002553">
    <property type="entry name" value="Clathrin/coatomer_adapt-like_N"/>
</dbReference>
<comment type="subcellular location">
    <subcellularLocation>
        <location evidence="1">Endomembrane system</location>
    </subcellularLocation>
</comment>
<dbReference type="VEuPathDB" id="AmoebaDB:EHI7A_084520"/>
<dbReference type="GO" id="GO:0012505">
    <property type="term" value="C:endomembrane system"/>
    <property type="evidence" value="ECO:0007669"/>
    <property type="project" value="UniProtKB-SubCell"/>
</dbReference>
<dbReference type="GO" id="GO:0016192">
    <property type="term" value="P:vesicle-mediated transport"/>
    <property type="evidence" value="ECO:0007669"/>
    <property type="project" value="InterPro"/>
</dbReference>
<dbReference type="VEuPathDB" id="AmoebaDB:EHI8A_088110"/>
<protein>
    <submittedName>
        <fullName evidence="9">Adaptor protein p family protein</fullName>
    </submittedName>
    <submittedName>
        <fullName evidence="8">Epsilon subunit</fullName>
    </submittedName>
</protein>
<organism evidence="8">
    <name type="scientific">Entamoeba histolytica</name>
    <dbReference type="NCBI Taxonomy" id="5759"/>
    <lineage>
        <taxon>Eukaryota</taxon>
        <taxon>Amoebozoa</taxon>
        <taxon>Evosea</taxon>
        <taxon>Archamoebae</taxon>
        <taxon>Mastigamoebida</taxon>
        <taxon>Entamoebidae</taxon>
        <taxon>Entamoeba</taxon>
    </lineage>
</organism>
<proteinExistence type="predicted"/>
<accession>A0A175JFG1</accession>
<gene>
    <name evidence="9" type="ORF">CL6EHI_049590</name>
</gene>
<feature type="region of interest" description="Disordered" evidence="5">
    <location>
        <begin position="714"/>
        <end position="767"/>
    </location>
</feature>
<feature type="signal peptide" evidence="6">
    <location>
        <begin position="1"/>
        <end position="18"/>
    </location>
</feature>
<dbReference type="Gene3D" id="1.25.10.10">
    <property type="entry name" value="Leucine-rich Repeat Variant"/>
    <property type="match status" value="1"/>
</dbReference>
<evidence type="ECO:0000313" key="9">
    <source>
        <dbReference type="EMBL" id="GAT92246.1"/>
    </source>
</evidence>
<dbReference type="GO" id="GO:0006886">
    <property type="term" value="P:intracellular protein transport"/>
    <property type="evidence" value="ECO:0007669"/>
    <property type="project" value="InterPro"/>
</dbReference>
<dbReference type="VEuPathDB" id="AmoebaDB:EHI_049590"/>
<dbReference type="PANTHER" id="PTHR22780">
    <property type="entry name" value="ADAPTIN, ALPHA/GAMMA/EPSILON"/>
    <property type="match status" value="1"/>
</dbReference>
<evidence type="ECO:0000256" key="6">
    <source>
        <dbReference type="SAM" id="SignalP"/>
    </source>
</evidence>
<dbReference type="SUPFAM" id="SSF48371">
    <property type="entry name" value="ARM repeat"/>
    <property type="match status" value="1"/>
</dbReference>
<feature type="domain" description="Clathrin/coatomer adaptor adaptin-like N-terminal" evidence="7">
    <location>
        <begin position="57"/>
        <end position="517"/>
    </location>
</feature>
<feature type="compositionally biased region" description="Polar residues" evidence="5">
    <location>
        <begin position="714"/>
        <end position="757"/>
    </location>
</feature>
<dbReference type="VEuPathDB" id="AmoebaDB:EHI5A_076050"/>
<keyword evidence="3" id="KW-0653">Protein transport</keyword>
<evidence type="ECO:0000256" key="4">
    <source>
        <dbReference type="ARBA" id="ARBA00023136"/>
    </source>
</evidence>
<evidence type="ECO:0000256" key="2">
    <source>
        <dbReference type="ARBA" id="ARBA00022448"/>
    </source>
</evidence>
<feature type="compositionally biased region" description="Basic residues" evidence="5">
    <location>
        <begin position="758"/>
        <end position="767"/>
    </location>
</feature>
<reference evidence="9 10" key="2">
    <citation type="submission" date="2016-05" db="EMBL/GenBank/DDBJ databases">
        <title>First whole genome sequencing of Entamoeba histolytica HM1:IMSS-clone-6.</title>
        <authorList>
            <person name="Mukherjee Avik.K."/>
            <person name="Izumyama S."/>
            <person name="Nakada-Tsukui K."/>
            <person name="Nozaki T."/>
        </authorList>
    </citation>
    <scope>NUCLEOTIDE SEQUENCE [LARGE SCALE GENOMIC DNA]</scope>
    <source>
        <strain evidence="9 10">HM1:IMSS clone 6</strain>
    </source>
</reference>
<keyword evidence="2" id="KW-0813">Transport</keyword>
<dbReference type="EMBL" id="AB261062">
    <property type="protein sequence ID" value="BAE94791.1"/>
    <property type="molecule type" value="Genomic_DNA"/>
</dbReference>
<dbReference type="Pfam" id="PF01602">
    <property type="entry name" value="Adaptin_N"/>
    <property type="match status" value="1"/>
</dbReference>
<evidence type="ECO:0000259" key="7">
    <source>
        <dbReference type="Pfam" id="PF01602"/>
    </source>
</evidence>
<dbReference type="VEuPathDB" id="AmoebaDB:KM1_155270"/>
<reference evidence="8" key="1">
    <citation type="submission" date="2006-05" db="EMBL/GenBank/DDBJ databases">
        <title>Vesicular Traffic in Entamoeba histolytica.</title>
        <authorList>
            <person name="Saito-Nakano Y."/>
            <person name="Nozaki T."/>
        </authorList>
    </citation>
    <scope>NUCLEOTIDE SEQUENCE</scope>
</reference>
<evidence type="ECO:0000256" key="1">
    <source>
        <dbReference type="ARBA" id="ARBA00004308"/>
    </source>
</evidence>